<organism evidence="1 2">
    <name type="scientific">Streptomyces bobili</name>
    <dbReference type="NCBI Taxonomy" id="67280"/>
    <lineage>
        <taxon>Bacteria</taxon>
        <taxon>Bacillati</taxon>
        <taxon>Actinomycetota</taxon>
        <taxon>Actinomycetes</taxon>
        <taxon>Kitasatosporales</taxon>
        <taxon>Streptomycetaceae</taxon>
        <taxon>Streptomyces</taxon>
    </lineage>
</organism>
<dbReference type="RefSeq" id="WP_328736563.1">
    <property type="nucleotide sequence ID" value="NZ_CP108038.1"/>
</dbReference>
<accession>A0ABZ1R4B7</accession>
<protein>
    <submittedName>
        <fullName evidence="1">Uncharacterized protein</fullName>
    </submittedName>
</protein>
<dbReference type="Proteomes" id="UP001432071">
    <property type="component" value="Chromosome"/>
</dbReference>
<sequence>MPSRPSDKLKKSLPSREFLRHHERLLRPPLEKWAMQLHGELSRLNVESTTEPEEFSSISSCLNKASFAVASARHFEQALQMCEYQLAWVAQRFAEQADATILSHAFQPWINIGRLHVLRGDLNKALPHFVLAEHLADLKPADLGPCFLSSNAWAVILAEGPSALPSVLWNVYTLETLKGYLRVRDFAGLRVAISRARRIVPTQSHGFITEGEILGLLHQGAVEESVACAADATIASPFDEAAYGLHAVTGLIMLGRTNEALHRAISIAAFLSHVEPQRPKDAPTILRQLRQLSVLMEALEKPQYALAAVLRGLDVCEQYADEPLQFFFLGSALRLAPGHPESPNWVREHDSLGRHSLYAEVRSQFAVDSSLKGPSPLLELFSAVETAVLQTEVASSAQVL</sequence>
<proteinExistence type="predicted"/>
<dbReference type="EMBL" id="CP108038">
    <property type="protein sequence ID" value="WUN89834.1"/>
    <property type="molecule type" value="Genomic_DNA"/>
</dbReference>
<evidence type="ECO:0000313" key="2">
    <source>
        <dbReference type="Proteomes" id="UP001432071"/>
    </source>
</evidence>
<name>A0ABZ1R4B7_9ACTN</name>
<keyword evidence="2" id="KW-1185">Reference proteome</keyword>
<evidence type="ECO:0000313" key="1">
    <source>
        <dbReference type="EMBL" id="WUN89834.1"/>
    </source>
</evidence>
<reference evidence="1" key="1">
    <citation type="submission" date="2022-10" db="EMBL/GenBank/DDBJ databases">
        <title>The complete genomes of actinobacterial strains from the NBC collection.</title>
        <authorList>
            <person name="Joergensen T.S."/>
            <person name="Alvarez Arevalo M."/>
            <person name="Sterndorff E.B."/>
            <person name="Faurdal D."/>
            <person name="Vuksanovic O."/>
            <person name="Mourched A.-S."/>
            <person name="Charusanti P."/>
            <person name="Shaw S."/>
            <person name="Blin K."/>
            <person name="Weber T."/>
        </authorList>
    </citation>
    <scope>NUCLEOTIDE SEQUENCE</scope>
    <source>
        <strain evidence="1">NBC_00302</strain>
    </source>
</reference>
<dbReference type="GeneID" id="93765106"/>
<gene>
    <name evidence="1" type="ORF">OHT53_29010</name>
</gene>